<gene>
    <name evidence="1" type="ORF">CEXT_417431</name>
</gene>
<name>A0AAV4QWH2_CAEEX</name>
<accession>A0AAV4QWH2</accession>
<protein>
    <submittedName>
        <fullName evidence="1">Uncharacterized protein</fullName>
    </submittedName>
</protein>
<dbReference type="AlphaFoldDB" id="A0AAV4QWH2"/>
<dbReference type="Proteomes" id="UP001054945">
    <property type="component" value="Unassembled WGS sequence"/>
</dbReference>
<dbReference type="EMBL" id="BPLR01006967">
    <property type="protein sequence ID" value="GIY13624.1"/>
    <property type="molecule type" value="Genomic_DNA"/>
</dbReference>
<proteinExistence type="predicted"/>
<reference evidence="1 2" key="1">
    <citation type="submission" date="2021-06" db="EMBL/GenBank/DDBJ databases">
        <title>Caerostris extrusa draft genome.</title>
        <authorList>
            <person name="Kono N."/>
            <person name="Arakawa K."/>
        </authorList>
    </citation>
    <scope>NUCLEOTIDE SEQUENCE [LARGE SCALE GENOMIC DNA]</scope>
</reference>
<evidence type="ECO:0000313" key="1">
    <source>
        <dbReference type="EMBL" id="GIY13624.1"/>
    </source>
</evidence>
<evidence type="ECO:0000313" key="2">
    <source>
        <dbReference type="Proteomes" id="UP001054945"/>
    </source>
</evidence>
<keyword evidence="2" id="KW-1185">Reference proteome</keyword>
<organism evidence="1 2">
    <name type="scientific">Caerostris extrusa</name>
    <name type="common">Bark spider</name>
    <name type="synonym">Caerostris bankana</name>
    <dbReference type="NCBI Taxonomy" id="172846"/>
    <lineage>
        <taxon>Eukaryota</taxon>
        <taxon>Metazoa</taxon>
        <taxon>Ecdysozoa</taxon>
        <taxon>Arthropoda</taxon>
        <taxon>Chelicerata</taxon>
        <taxon>Arachnida</taxon>
        <taxon>Araneae</taxon>
        <taxon>Araneomorphae</taxon>
        <taxon>Entelegynae</taxon>
        <taxon>Araneoidea</taxon>
        <taxon>Araneidae</taxon>
        <taxon>Caerostris</taxon>
    </lineage>
</organism>
<sequence length="138" mass="15866">MLSLRPLIPSIHQSLSPVQDTHQKMNEMSKAPRIIQLLFEELLFNLTVTTPSLALSERGPIQIDRRVEKCNLFTTKLPGDKFSANKSQFIWTITSALQGMEKKEKEKEKEMSAELGIKQKKNFYFSTAEIREDHEAIC</sequence>
<comment type="caution">
    <text evidence="1">The sequence shown here is derived from an EMBL/GenBank/DDBJ whole genome shotgun (WGS) entry which is preliminary data.</text>
</comment>